<comment type="caution">
    <text evidence="1">The sequence shown here is derived from an EMBL/GenBank/DDBJ whole genome shotgun (WGS) entry which is preliminary data.</text>
</comment>
<dbReference type="EMBL" id="MLFK01000011">
    <property type="protein sequence ID" value="OIV39837.1"/>
    <property type="molecule type" value="Genomic_DNA"/>
</dbReference>
<reference evidence="1 2" key="1">
    <citation type="submission" date="2016-10" db="EMBL/GenBank/DDBJ databases">
        <title>Draft Genome Sequence of Rhizobacteria Flavobacterium johnsoniae CI04.</title>
        <authorList>
            <person name="Bravo J.I."/>
            <person name="Lozano G.L."/>
            <person name="Handelsman J."/>
        </authorList>
    </citation>
    <scope>NUCLEOTIDE SEQUENCE [LARGE SCALE GENOMIC DNA]</scope>
    <source>
        <strain evidence="1 2">CI04</strain>
    </source>
</reference>
<accession>A0A1J7BMK5</accession>
<gene>
    <name evidence="1" type="ORF">BKM63_20730</name>
</gene>
<proteinExistence type="predicted"/>
<dbReference type="AlphaFoldDB" id="A0A1J7BMK5"/>
<name>A0A1J7BMK5_FLAJO</name>
<organism evidence="1 2">
    <name type="scientific">Flavobacterium johnsoniae</name>
    <name type="common">Cytophaga johnsonae</name>
    <dbReference type="NCBI Taxonomy" id="986"/>
    <lineage>
        <taxon>Bacteria</taxon>
        <taxon>Pseudomonadati</taxon>
        <taxon>Bacteroidota</taxon>
        <taxon>Flavobacteriia</taxon>
        <taxon>Flavobacteriales</taxon>
        <taxon>Flavobacteriaceae</taxon>
        <taxon>Flavobacterium</taxon>
    </lineage>
</organism>
<sequence length="81" mass="10002">MDLPEELHSMKFAECFESVKMLYLSDDYFKIICDEYCLRKKMAENYKIKLKKHLRRRAVFENLSKELEEEILIYIIRNEQF</sequence>
<dbReference type="RefSeq" id="WP_071638510.1">
    <property type="nucleotide sequence ID" value="NZ_MLFK01000011.1"/>
</dbReference>
<keyword evidence="2" id="KW-1185">Reference proteome</keyword>
<evidence type="ECO:0000313" key="2">
    <source>
        <dbReference type="Proteomes" id="UP000182826"/>
    </source>
</evidence>
<dbReference type="Proteomes" id="UP000182826">
    <property type="component" value="Unassembled WGS sequence"/>
</dbReference>
<evidence type="ECO:0000313" key="1">
    <source>
        <dbReference type="EMBL" id="OIV39837.1"/>
    </source>
</evidence>
<protein>
    <submittedName>
        <fullName evidence="1">Uncharacterized protein</fullName>
    </submittedName>
</protein>
<dbReference type="OrthoDB" id="1377294at2"/>